<evidence type="ECO:0000256" key="8">
    <source>
        <dbReference type="ARBA" id="ARBA00023065"/>
    </source>
</evidence>
<feature type="transmembrane region" description="Helical" evidence="12">
    <location>
        <begin position="586"/>
        <end position="605"/>
    </location>
</feature>
<feature type="transmembrane region" description="Helical" evidence="12">
    <location>
        <begin position="933"/>
        <end position="955"/>
    </location>
</feature>
<dbReference type="Proteomes" id="UP000789390">
    <property type="component" value="Unassembled WGS sequence"/>
</dbReference>
<feature type="transmembrane region" description="Helical" evidence="12">
    <location>
        <begin position="967"/>
        <end position="988"/>
    </location>
</feature>
<evidence type="ECO:0000256" key="6">
    <source>
        <dbReference type="ARBA" id="ARBA00022781"/>
    </source>
</evidence>
<dbReference type="EMBL" id="CAKKLH010000178">
    <property type="protein sequence ID" value="CAH0105232.1"/>
    <property type="molecule type" value="Genomic_DNA"/>
</dbReference>
<feature type="transmembrane region" description="Helical" evidence="12">
    <location>
        <begin position="890"/>
        <end position="912"/>
    </location>
</feature>
<feature type="compositionally biased region" description="Polar residues" evidence="11">
    <location>
        <begin position="43"/>
        <end position="69"/>
    </location>
</feature>
<evidence type="ECO:0000256" key="9">
    <source>
        <dbReference type="ARBA" id="ARBA00023136"/>
    </source>
</evidence>
<evidence type="ECO:0000256" key="1">
    <source>
        <dbReference type="ARBA" id="ARBA00004651"/>
    </source>
</evidence>
<accession>A0A8J2RUR1</accession>
<dbReference type="InterPro" id="IPR004878">
    <property type="entry name" value="Otopetrin"/>
</dbReference>
<feature type="transmembrane region" description="Helical" evidence="12">
    <location>
        <begin position="362"/>
        <end position="387"/>
    </location>
</feature>
<feature type="transmembrane region" description="Helical" evidence="12">
    <location>
        <begin position="393"/>
        <end position="419"/>
    </location>
</feature>
<evidence type="ECO:0000256" key="5">
    <source>
        <dbReference type="ARBA" id="ARBA00022692"/>
    </source>
</evidence>
<dbReference type="PANTHER" id="PTHR21522">
    <property type="entry name" value="PROTON CHANNEL OTOP"/>
    <property type="match status" value="1"/>
</dbReference>
<evidence type="ECO:0000313" key="14">
    <source>
        <dbReference type="Proteomes" id="UP000789390"/>
    </source>
</evidence>
<protein>
    <submittedName>
        <fullName evidence="13">Uncharacterized protein</fullName>
    </submittedName>
</protein>
<gene>
    <name evidence="13" type="ORF">DGAL_LOCUS8249</name>
</gene>
<feature type="compositionally biased region" description="Basic residues" evidence="11">
    <location>
        <begin position="104"/>
        <end position="117"/>
    </location>
</feature>
<feature type="region of interest" description="Disordered" evidence="11">
    <location>
        <begin position="43"/>
        <end position="84"/>
    </location>
</feature>
<comment type="similarity">
    <text evidence="2">Belongs to the otopetrin family.</text>
</comment>
<comment type="subcellular location">
    <subcellularLocation>
        <location evidence="1">Cell membrane</location>
        <topology evidence="1">Multi-pass membrane protein</topology>
    </subcellularLocation>
</comment>
<feature type="compositionally biased region" description="Polar residues" evidence="11">
    <location>
        <begin position="511"/>
        <end position="527"/>
    </location>
</feature>
<reference evidence="13" key="1">
    <citation type="submission" date="2021-11" db="EMBL/GenBank/DDBJ databases">
        <authorList>
            <person name="Schell T."/>
        </authorList>
    </citation>
    <scope>NUCLEOTIDE SEQUENCE</scope>
    <source>
        <strain evidence="13">M5</strain>
    </source>
</reference>
<comment type="caution">
    <text evidence="13">The sequence shown here is derived from an EMBL/GenBank/DDBJ whole genome shotgun (WGS) entry which is preliminary data.</text>
</comment>
<keyword evidence="7 12" id="KW-1133">Transmembrane helix</keyword>
<feature type="region of interest" description="Disordered" evidence="11">
    <location>
        <begin position="499"/>
        <end position="527"/>
    </location>
</feature>
<proteinExistence type="inferred from homology"/>
<feature type="compositionally biased region" description="Polar residues" evidence="11">
    <location>
        <begin position="8"/>
        <end position="20"/>
    </location>
</feature>
<keyword evidence="3" id="KW-0813">Transport</keyword>
<organism evidence="13 14">
    <name type="scientific">Daphnia galeata</name>
    <dbReference type="NCBI Taxonomy" id="27404"/>
    <lineage>
        <taxon>Eukaryota</taxon>
        <taxon>Metazoa</taxon>
        <taxon>Ecdysozoa</taxon>
        <taxon>Arthropoda</taxon>
        <taxon>Crustacea</taxon>
        <taxon>Branchiopoda</taxon>
        <taxon>Diplostraca</taxon>
        <taxon>Cladocera</taxon>
        <taxon>Anomopoda</taxon>
        <taxon>Daphniidae</taxon>
        <taxon>Daphnia</taxon>
    </lineage>
</organism>
<evidence type="ECO:0000256" key="10">
    <source>
        <dbReference type="ARBA" id="ARBA00023303"/>
    </source>
</evidence>
<evidence type="ECO:0000256" key="12">
    <source>
        <dbReference type="SAM" id="Phobius"/>
    </source>
</evidence>
<feature type="compositionally biased region" description="Low complexity" evidence="11">
    <location>
        <begin position="163"/>
        <end position="172"/>
    </location>
</feature>
<keyword evidence="10" id="KW-0407">Ion channel</keyword>
<feature type="transmembrane region" description="Helical" evidence="12">
    <location>
        <begin position="1000"/>
        <end position="1024"/>
    </location>
</feature>
<feature type="compositionally biased region" description="Low complexity" evidence="11">
    <location>
        <begin position="70"/>
        <end position="84"/>
    </location>
</feature>
<dbReference type="GO" id="GO:0015252">
    <property type="term" value="F:proton channel activity"/>
    <property type="evidence" value="ECO:0007669"/>
    <property type="project" value="InterPro"/>
</dbReference>
<dbReference type="Pfam" id="PF03189">
    <property type="entry name" value="Otopetrin"/>
    <property type="match status" value="1"/>
</dbReference>
<evidence type="ECO:0000256" key="4">
    <source>
        <dbReference type="ARBA" id="ARBA00022475"/>
    </source>
</evidence>
<dbReference type="GO" id="GO:0005886">
    <property type="term" value="C:plasma membrane"/>
    <property type="evidence" value="ECO:0007669"/>
    <property type="project" value="UniProtKB-SubCell"/>
</dbReference>
<evidence type="ECO:0000256" key="7">
    <source>
        <dbReference type="ARBA" id="ARBA00022989"/>
    </source>
</evidence>
<evidence type="ECO:0000313" key="13">
    <source>
        <dbReference type="EMBL" id="CAH0105232.1"/>
    </source>
</evidence>
<keyword evidence="4" id="KW-1003">Cell membrane</keyword>
<keyword evidence="8" id="KW-0406">Ion transport</keyword>
<keyword evidence="6" id="KW-0375">Hydrogen ion transport</keyword>
<keyword evidence="14" id="KW-1185">Reference proteome</keyword>
<feature type="compositionally biased region" description="Low complexity" evidence="11">
    <location>
        <begin position="239"/>
        <end position="250"/>
    </location>
</feature>
<feature type="transmembrane region" description="Helical" evidence="12">
    <location>
        <begin position="861"/>
        <end position="884"/>
    </location>
</feature>
<feature type="transmembrane region" description="Helical" evidence="12">
    <location>
        <begin position="798"/>
        <end position="818"/>
    </location>
</feature>
<keyword evidence="9 12" id="KW-0472">Membrane</keyword>
<feature type="transmembrane region" description="Helical" evidence="12">
    <location>
        <begin position="625"/>
        <end position="643"/>
    </location>
</feature>
<feature type="compositionally biased region" description="Polar residues" evidence="11">
    <location>
        <begin position="441"/>
        <end position="451"/>
    </location>
</feature>
<feature type="compositionally biased region" description="Pro residues" evidence="11">
    <location>
        <begin position="201"/>
        <end position="217"/>
    </location>
</feature>
<name>A0A8J2RUR1_9CRUS</name>
<keyword evidence="5 12" id="KW-0812">Transmembrane</keyword>
<feature type="region of interest" description="Disordered" evidence="11">
    <location>
        <begin position="1"/>
        <end position="30"/>
    </location>
</feature>
<feature type="compositionally biased region" description="Polar residues" evidence="11">
    <location>
        <begin position="118"/>
        <end position="162"/>
    </location>
</feature>
<feature type="region of interest" description="Disordered" evidence="11">
    <location>
        <begin position="440"/>
        <end position="460"/>
    </location>
</feature>
<evidence type="ECO:0000256" key="3">
    <source>
        <dbReference type="ARBA" id="ARBA00022448"/>
    </source>
</evidence>
<dbReference type="OrthoDB" id="6429739at2759"/>
<sequence length="1061" mass="117663">MDEELLPTASTMPVIASTNFPTPTTPTTPSIYPNLQQEIVQDLNSQSEEVNTGSQQLGRSPSINPVVTASSSSTTTTTTGNNNSYLSTSVNYSSGGNVTFHSSPAHRSKTNRKKSRKLTLTQVCSDGSPSKTAEQQQQKSNTMDADRMSNNSSLIGFESDNNSTTTASTSSSLKSGPERKINRIFSMLQTMQQTFLQNNPPQQPPPQPPQQQQPPPTSSHHHHQGKLPKEPIYEQPHHSSNNRSSDSLESGTDTIHSDDRRGQQMRMELQTSSSAPSRQLLYGLGRSQDSLMSTRISTAGNKTNFMAVNNSNSNVNNKGPIYASWNGSQYSTNTYTTMTSDGAAPPPMTHAMPYHKDGWTSLFIVASSTYAQLLIVMCMVAALAEVVTHNVSFLYFEIFFAFLYTVSIIFFLYVFGYLLRSKRRREERKRLRKLSRWKESNMANPSNNGVTTEDETSDYDSVQVDRNVSSAMTVENEISAAVPSPMRRFFNNFSGERRRFSRSDPSEMMESVSSNPHPASRKSSANKQWTMPQNFNLGGTPAGEMVSYCTMTSNNSDIVTTHSAAMNGRKAKKTKVSDSEHSHGSLFLRAGAVAFGLGTMIYDGLEFGAFLEVPPDSPCFALLRGLNPLLHAVFVFLQMYFIFVSARLNIHKFKVIARFGLMHCVATNVCVWIRTLVRESLKEINGHYHHYVEKSVKTTSQQPMVSAGGYDSASNALLHHLVEAVAAVAGSEESSFEGGASAFFDIVNETFADALTTAAPMAAGVKSKKEISLWELTGNVSCGRRIYLGNIIMDAAPFLYPFLIEYSLIGAAVLYVIWEHIGLNPKYKTEEENNRGIKDESIWNSRTRQLRVDCVGASKGLFMGLFFLTASLLCLVLFFIFVPMPQFKRLGLILGDSAHCTLLLVSLIAMAIGAYRARHLHFHSEHMEELGSILLRISALGIFMYSAFSMIAGALGTSKEEPPTLVFINGLLSVIEVTVQTIFISDMSRRSSQSRPQLNFIYGFYAMVNCYTDFGLPLCILLSIRFGQVLRRNFGKNSFNSTDRRWRKLTTTATSWRPRCI</sequence>
<dbReference type="AlphaFoldDB" id="A0A8J2RUR1"/>
<dbReference type="PANTHER" id="PTHR21522:SF62">
    <property type="entry name" value="OTOPETRIN-LIKE A, ISOFORM C"/>
    <property type="match status" value="1"/>
</dbReference>
<feature type="region of interest" description="Disordered" evidence="11">
    <location>
        <begin position="196"/>
        <end position="279"/>
    </location>
</feature>
<evidence type="ECO:0000256" key="11">
    <source>
        <dbReference type="SAM" id="MobiDB-lite"/>
    </source>
</evidence>
<evidence type="ECO:0000256" key="2">
    <source>
        <dbReference type="ARBA" id="ARBA00006513"/>
    </source>
</evidence>
<feature type="region of interest" description="Disordered" evidence="11">
    <location>
        <begin position="98"/>
        <end position="178"/>
    </location>
</feature>
<feature type="compositionally biased region" description="Basic and acidic residues" evidence="11">
    <location>
        <begin position="227"/>
        <end position="237"/>
    </location>
</feature>